<sequence length="73" mass="8523">MIIANPWRELRLSTKPLRYLLVPKQGMQILDEMVTRLSLLVRLIFHHSHTLSGMLKATTFHITQLPHFDARCS</sequence>
<organism evidence="1 2">
    <name type="scientific">Protopolystoma xenopodis</name>
    <dbReference type="NCBI Taxonomy" id="117903"/>
    <lineage>
        <taxon>Eukaryota</taxon>
        <taxon>Metazoa</taxon>
        <taxon>Spiralia</taxon>
        <taxon>Lophotrochozoa</taxon>
        <taxon>Platyhelminthes</taxon>
        <taxon>Monogenea</taxon>
        <taxon>Polyopisthocotylea</taxon>
        <taxon>Polystomatidea</taxon>
        <taxon>Polystomatidae</taxon>
        <taxon>Protopolystoma</taxon>
    </lineage>
</organism>
<name>A0A448WYF9_9PLAT</name>
<evidence type="ECO:0000313" key="2">
    <source>
        <dbReference type="Proteomes" id="UP000784294"/>
    </source>
</evidence>
<reference evidence="1" key="1">
    <citation type="submission" date="2018-11" db="EMBL/GenBank/DDBJ databases">
        <authorList>
            <consortium name="Pathogen Informatics"/>
        </authorList>
    </citation>
    <scope>NUCLEOTIDE SEQUENCE</scope>
</reference>
<comment type="caution">
    <text evidence="1">The sequence shown here is derived from an EMBL/GenBank/DDBJ whole genome shotgun (WGS) entry which is preliminary data.</text>
</comment>
<keyword evidence="2" id="KW-1185">Reference proteome</keyword>
<dbReference type="Proteomes" id="UP000784294">
    <property type="component" value="Unassembled WGS sequence"/>
</dbReference>
<accession>A0A448WYF9</accession>
<dbReference type="EMBL" id="CAAALY010062284">
    <property type="protein sequence ID" value="VEL23500.1"/>
    <property type="molecule type" value="Genomic_DNA"/>
</dbReference>
<protein>
    <submittedName>
        <fullName evidence="1">Uncharacterized protein</fullName>
    </submittedName>
</protein>
<dbReference type="AlphaFoldDB" id="A0A448WYF9"/>
<proteinExistence type="predicted"/>
<evidence type="ECO:0000313" key="1">
    <source>
        <dbReference type="EMBL" id="VEL23500.1"/>
    </source>
</evidence>
<gene>
    <name evidence="1" type="ORF">PXEA_LOCUS16940</name>
</gene>